<reference evidence="2 3" key="1">
    <citation type="submission" date="2018-07" db="EMBL/GenBank/DDBJ databases">
        <title>Genome sequence of Azospirillum sp. ATCC 49961.</title>
        <authorList>
            <person name="Sant'Anna F.H."/>
            <person name="Baldani J.I."/>
            <person name="Zilli J.E."/>
            <person name="Reis V.M."/>
            <person name="Hartmann A."/>
            <person name="Cruz L."/>
            <person name="de Souza E.M."/>
            <person name="de Oliveira Pedrosa F."/>
            <person name="Passaglia L.M.P."/>
        </authorList>
    </citation>
    <scope>NUCLEOTIDE SEQUENCE [LARGE SCALE GENOMIC DNA]</scope>
    <source>
        <strain evidence="2 3">ATCC 49961</strain>
    </source>
</reference>
<organism evidence="2 3">
    <name type="scientific">Roseomonas genomospecies 6</name>
    <dbReference type="NCBI Taxonomy" id="214106"/>
    <lineage>
        <taxon>Bacteria</taxon>
        <taxon>Pseudomonadati</taxon>
        <taxon>Pseudomonadota</taxon>
        <taxon>Alphaproteobacteria</taxon>
        <taxon>Acetobacterales</taxon>
        <taxon>Roseomonadaceae</taxon>
        <taxon>Roseomonas</taxon>
    </lineage>
</organism>
<evidence type="ECO:0000313" key="2">
    <source>
        <dbReference type="EMBL" id="KAA0676218.1"/>
    </source>
</evidence>
<feature type="domain" description="NAD(P)-binding" evidence="1">
    <location>
        <begin position="6"/>
        <end position="312"/>
    </location>
</feature>
<dbReference type="InterPro" id="IPR036291">
    <property type="entry name" value="NAD(P)-bd_dom_sf"/>
</dbReference>
<dbReference type="AlphaFoldDB" id="A0A9W7KNH6"/>
<comment type="caution">
    <text evidence="2">The sequence shown here is derived from an EMBL/GenBank/DDBJ whole genome shotgun (WGS) entry which is preliminary data.</text>
</comment>
<name>A0A9W7KNH6_9PROT</name>
<accession>A0A9W7KNH6</accession>
<sequence length="345" mass="38795">MSKTILVTGGAGFIGSNFIHWMRKQHPDYRILVLDALTYAASVDNLPQDAMQATNGPIRFWYGNICNAELVGELVSQSDVVVHFAAETHVTRSIHDNLTFFQTDVIGTHTIVNAILKAGRRIERFIHVSTSEVYGTALAPMIDEEHPLNPMSPYASAKCGADRLVYSYFATYGLPLVIVRPFNNFGPRQHLEKLVARFVTSVLLDEPLTVHGDGSAARDFVYAEDTCRAIDLLLHAPVQKVMGQAFNIASGQHRSVLDIAHDIVLMMGYDPSRIAFIGDRPGQVIRHTGDYGKINRLLDWTPRYSWEDGIRATVAWYQANPDWWKRQLWMRHIPILTASGKEELH</sequence>
<dbReference type="InterPro" id="IPR016040">
    <property type="entry name" value="NAD(P)-bd_dom"/>
</dbReference>
<dbReference type="EMBL" id="QOKW01000039">
    <property type="protein sequence ID" value="KAA0676218.1"/>
    <property type="molecule type" value="Genomic_DNA"/>
</dbReference>
<evidence type="ECO:0000259" key="1">
    <source>
        <dbReference type="Pfam" id="PF16363"/>
    </source>
</evidence>
<dbReference type="Proteomes" id="UP000480854">
    <property type="component" value="Unassembled WGS sequence"/>
</dbReference>
<dbReference type="PANTHER" id="PTHR43000">
    <property type="entry name" value="DTDP-D-GLUCOSE 4,6-DEHYDRATASE-RELATED"/>
    <property type="match status" value="1"/>
</dbReference>
<dbReference type="Gene3D" id="3.40.50.720">
    <property type="entry name" value="NAD(P)-binding Rossmann-like Domain"/>
    <property type="match status" value="1"/>
</dbReference>
<dbReference type="OrthoDB" id="9801785at2"/>
<proteinExistence type="predicted"/>
<dbReference type="SUPFAM" id="SSF51735">
    <property type="entry name" value="NAD(P)-binding Rossmann-fold domains"/>
    <property type="match status" value="1"/>
</dbReference>
<protein>
    <submittedName>
        <fullName evidence="2">NAD-dependent epimerase/dehydratase family protein</fullName>
    </submittedName>
</protein>
<dbReference type="Pfam" id="PF16363">
    <property type="entry name" value="GDP_Man_Dehyd"/>
    <property type="match status" value="1"/>
</dbReference>
<keyword evidence="3" id="KW-1185">Reference proteome</keyword>
<gene>
    <name evidence="2" type="ORF">DS843_28100</name>
</gene>
<dbReference type="Gene3D" id="3.90.25.10">
    <property type="entry name" value="UDP-galactose 4-epimerase, domain 1"/>
    <property type="match status" value="1"/>
</dbReference>
<evidence type="ECO:0000313" key="3">
    <source>
        <dbReference type="Proteomes" id="UP000480854"/>
    </source>
</evidence>